<feature type="transmembrane region" description="Helical" evidence="1">
    <location>
        <begin position="147"/>
        <end position="166"/>
    </location>
</feature>
<keyword evidence="1" id="KW-0472">Membrane</keyword>
<sequence>MSNSSTSLRSAALITGFCLLGSVIAAPFAEMYALPKLVVPYKAAETAQNILAHQGLFTAAIFAYFLTFVLDLVLSWSLYILLKPVSKSLAQLTAGFRLVYTVLALVALNNMVTALRLFTTPEYTTLFSPAQVQALAMVYLRAFKNHWYFDLSLFGIHLVLAGYMVFKSGYIPRLLGVALVVTGLGYLLTSLRPYVAPDLNVDFAAFTFYGELLFMGWLLIRGGRIPQQSTLPEPA</sequence>
<dbReference type="OrthoDB" id="7060422at2"/>
<feature type="transmembrane region" description="Helical" evidence="1">
    <location>
        <begin position="173"/>
        <end position="191"/>
    </location>
</feature>
<keyword evidence="1" id="KW-1133">Transmembrane helix</keyword>
<organism evidence="2 3">
    <name type="scientific">Hymenobacter daecheongensis DSM 21074</name>
    <dbReference type="NCBI Taxonomy" id="1121955"/>
    <lineage>
        <taxon>Bacteria</taxon>
        <taxon>Pseudomonadati</taxon>
        <taxon>Bacteroidota</taxon>
        <taxon>Cytophagia</taxon>
        <taxon>Cytophagales</taxon>
        <taxon>Hymenobacteraceae</taxon>
        <taxon>Hymenobacter</taxon>
    </lineage>
</organism>
<keyword evidence="1" id="KW-0812">Transmembrane</keyword>
<protein>
    <recommendedName>
        <fullName evidence="4">DUF4386 domain-containing protein</fullName>
    </recommendedName>
</protein>
<feature type="transmembrane region" description="Helical" evidence="1">
    <location>
        <begin position="61"/>
        <end position="82"/>
    </location>
</feature>
<reference evidence="2 3" key="1">
    <citation type="submission" date="2016-11" db="EMBL/GenBank/DDBJ databases">
        <authorList>
            <person name="Jaros S."/>
            <person name="Januszkiewicz K."/>
            <person name="Wedrychowicz H."/>
        </authorList>
    </citation>
    <scope>NUCLEOTIDE SEQUENCE [LARGE SCALE GENOMIC DNA]</scope>
    <source>
        <strain evidence="2 3">DSM 21074</strain>
    </source>
</reference>
<evidence type="ECO:0008006" key="4">
    <source>
        <dbReference type="Google" id="ProtNLM"/>
    </source>
</evidence>
<keyword evidence="3" id="KW-1185">Reference proteome</keyword>
<dbReference type="STRING" id="1121955.SAMN02745146_2867"/>
<evidence type="ECO:0000256" key="1">
    <source>
        <dbReference type="SAM" id="Phobius"/>
    </source>
</evidence>
<dbReference type="EMBL" id="FQYN01000006">
    <property type="protein sequence ID" value="SHJ34769.1"/>
    <property type="molecule type" value="Genomic_DNA"/>
</dbReference>
<dbReference type="InterPro" id="IPR025495">
    <property type="entry name" value="DUF4386"/>
</dbReference>
<dbReference type="AlphaFoldDB" id="A0A1M6IK41"/>
<dbReference type="Proteomes" id="UP000184418">
    <property type="component" value="Unassembled WGS sequence"/>
</dbReference>
<dbReference type="RefSeq" id="WP_073110504.1">
    <property type="nucleotide sequence ID" value="NZ_FQYN01000006.1"/>
</dbReference>
<dbReference type="Pfam" id="PF14329">
    <property type="entry name" value="DUF4386"/>
    <property type="match status" value="1"/>
</dbReference>
<gene>
    <name evidence="2" type="ORF">SAMN02745146_2867</name>
</gene>
<accession>A0A1M6IK41</accession>
<evidence type="ECO:0000313" key="2">
    <source>
        <dbReference type="EMBL" id="SHJ34769.1"/>
    </source>
</evidence>
<feature type="transmembrane region" description="Helical" evidence="1">
    <location>
        <begin position="203"/>
        <end position="220"/>
    </location>
</feature>
<proteinExistence type="predicted"/>
<feature type="transmembrane region" description="Helical" evidence="1">
    <location>
        <begin position="94"/>
        <end position="118"/>
    </location>
</feature>
<name>A0A1M6IK41_9BACT</name>
<evidence type="ECO:0000313" key="3">
    <source>
        <dbReference type="Proteomes" id="UP000184418"/>
    </source>
</evidence>